<keyword evidence="13" id="KW-1185">Reference proteome</keyword>
<gene>
    <name evidence="12" type="ORF">N2K84_00395</name>
</gene>
<evidence type="ECO:0000256" key="4">
    <source>
        <dbReference type="ARBA" id="ARBA00022840"/>
    </source>
</evidence>
<dbReference type="AlphaFoldDB" id="A0AA41Y5C0"/>
<dbReference type="PROSITE" id="PS51192">
    <property type="entry name" value="HELICASE_ATP_BIND_1"/>
    <property type="match status" value="1"/>
</dbReference>
<evidence type="ECO:0000256" key="1">
    <source>
        <dbReference type="ARBA" id="ARBA00022741"/>
    </source>
</evidence>
<dbReference type="InterPro" id="IPR014001">
    <property type="entry name" value="Helicase_ATP-bd"/>
</dbReference>
<feature type="domain" description="DEAD-box RNA helicase Q" evidence="11">
    <location>
        <begin position="1"/>
        <end position="29"/>
    </location>
</feature>
<dbReference type="RefSeq" id="WP_282589773.1">
    <property type="nucleotide sequence ID" value="NZ_JAPAAF010000001.1"/>
</dbReference>
<accession>A0AA41Y5C0</accession>
<dbReference type="InterPro" id="IPR000629">
    <property type="entry name" value="RNA-helicase_DEAD-box_CS"/>
</dbReference>
<evidence type="ECO:0000259" key="10">
    <source>
        <dbReference type="PROSITE" id="PS51194"/>
    </source>
</evidence>
<dbReference type="CDD" id="cd12252">
    <property type="entry name" value="RRM_DbpA"/>
    <property type="match status" value="1"/>
</dbReference>
<keyword evidence="2 7" id="KW-0378">Hydrolase</keyword>
<dbReference type="InterPro" id="IPR011545">
    <property type="entry name" value="DEAD/DEAH_box_helicase_dom"/>
</dbReference>
<dbReference type="PROSITE" id="PS51195">
    <property type="entry name" value="Q_MOTIF"/>
    <property type="match status" value="1"/>
</dbReference>
<evidence type="ECO:0000256" key="5">
    <source>
        <dbReference type="ARBA" id="ARBA00038437"/>
    </source>
</evidence>
<dbReference type="SUPFAM" id="SSF52540">
    <property type="entry name" value="P-loop containing nucleoside triphosphate hydrolases"/>
    <property type="match status" value="1"/>
</dbReference>
<evidence type="ECO:0000256" key="7">
    <source>
        <dbReference type="RuleBase" id="RU000492"/>
    </source>
</evidence>
<comment type="caution">
    <text evidence="12">The sequence shown here is derived from an EMBL/GenBank/DDBJ whole genome shotgun (WGS) entry which is preliminary data.</text>
</comment>
<comment type="similarity">
    <text evidence="5 7">Belongs to the DEAD box helicase family.</text>
</comment>
<dbReference type="PANTHER" id="PTHR47959">
    <property type="entry name" value="ATP-DEPENDENT RNA HELICASE RHLE-RELATED"/>
    <property type="match status" value="1"/>
</dbReference>
<protein>
    <submittedName>
        <fullName evidence="12">DEAD/DEAH box helicase</fullName>
    </submittedName>
</protein>
<evidence type="ECO:0000256" key="3">
    <source>
        <dbReference type="ARBA" id="ARBA00022806"/>
    </source>
</evidence>
<organism evidence="12 13">
    <name type="scientific">Gaoshiqia sediminis</name>
    <dbReference type="NCBI Taxonomy" id="2986998"/>
    <lineage>
        <taxon>Bacteria</taxon>
        <taxon>Pseudomonadati</taxon>
        <taxon>Bacteroidota</taxon>
        <taxon>Bacteroidia</taxon>
        <taxon>Marinilabiliales</taxon>
        <taxon>Prolixibacteraceae</taxon>
        <taxon>Gaoshiqia</taxon>
    </lineage>
</organism>
<dbReference type="CDD" id="cd00268">
    <property type="entry name" value="DEADc"/>
    <property type="match status" value="1"/>
</dbReference>
<dbReference type="Pfam" id="PF00271">
    <property type="entry name" value="Helicase_C"/>
    <property type="match status" value="1"/>
</dbReference>
<dbReference type="GO" id="GO:0003676">
    <property type="term" value="F:nucleic acid binding"/>
    <property type="evidence" value="ECO:0007669"/>
    <property type="project" value="InterPro"/>
</dbReference>
<feature type="domain" description="Helicase C-terminal" evidence="10">
    <location>
        <begin position="234"/>
        <end position="376"/>
    </location>
</feature>
<dbReference type="Gene3D" id="3.40.50.300">
    <property type="entry name" value="P-loop containing nucleotide triphosphate hydrolases"/>
    <property type="match status" value="2"/>
</dbReference>
<evidence type="ECO:0000259" key="9">
    <source>
        <dbReference type="PROSITE" id="PS51192"/>
    </source>
</evidence>
<dbReference type="EMBL" id="JAPAAF010000001">
    <property type="protein sequence ID" value="MCW0481168.1"/>
    <property type="molecule type" value="Genomic_DNA"/>
</dbReference>
<dbReference type="SMART" id="SM00490">
    <property type="entry name" value="HELICc"/>
    <property type="match status" value="1"/>
</dbReference>
<dbReference type="GO" id="GO:0005829">
    <property type="term" value="C:cytosol"/>
    <property type="evidence" value="ECO:0007669"/>
    <property type="project" value="TreeGrafter"/>
</dbReference>
<name>A0AA41Y5C0_9BACT</name>
<keyword evidence="1 7" id="KW-0547">Nucleotide-binding</keyword>
<dbReference type="InterPro" id="IPR001650">
    <property type="entry name" value="Helicase_C-like"/>
</dbReference>
<evidence type="ECO:0000256" key="2">
    <source>
        <dbReference type="ARBA" id="ARBA00022801"/>
    </source>
</evidence>
<proteinExistence type="inferred from homology"/>
<evidence type="ECO:0000259" key="11">
    <source>
        <dbReference type="PROSITE" id="PS51195"/>
    </source>
</evidence>
<feature type="region of interest" description="Disordered" evidence="8">
    <location>
        <begin position="533"/>
        <end position="564"/>
    </location>
</feature>
<dbReference type="PROSITE" id="PS51194">
    <property type="entry name" value="HELICASE_CTER"/>
    <property type="match status" value="1"/>
</dbReference>
<dbReference type="InterPro" id="IPR014014">
    <property type="entry name" value="RNA_helicase_DEAD_Q_motif"/>
</dbReference>
<dbReference type="Pfam" id="PF03880">
    <property type="entry name" value="DbpA"/>
    <property type="match status" value="1"/>
</dbReference>
<feature type="short sequence motif" description="Q motif" evidence="6">
    <location>
        <begin position="1"/>
        <end position="29"/>
    </location>
</feature>
<dbReference type="PROSITE" id="PS00039">
    <property type="entry name" value="DEAD_ATP_HELICASE"/>
    <property type="match status" value="1"/>
</dbReference>
<reference evidence="12" key="1">
    <citation type="submission" date="2022-10" db="EMBL/GenBank/DDBJ databases">
        <title>Gaoshiqiia sediminis gen. nov., sp. nov., isolated from coastal sediment.</title>
        <authorList>
            <person name="Yu W.X."/>
            <person name="Mu D.S."/>
            <person name="Du J.Z."/>
            <person name="Liang Y.Q."/>
        </authorList>
    </citation>
    <scope>NUCLEOTIDE SEQUENCE</scope>
    <source>
        <strain evidence="12">A06</strain>
    </source>
</reference>
<dbReference type="InterPro" id="IPR027417">
    <property type="entry name" value="P-loop_NTPase"/>
</dbReference>
<evidence type="ECO:0000313" key="12">
    <source>
        <dbReference type="EMBL" id="MCW0481168.1"/>
    </source>
</evidence>
<dbReference type="SMART" id="SM00487">
    <property type="entry name" value="DEXDc"/>
    <property type="match status" value="1"/>
</dbReference>
<evidence type="ECO:0000256" key="6">
    <source>
        <dbReference type="PROSITE-ProRule" id="PRU00552"/>
    </source>
</evidence>
<dbReference type="InterPro" id="IPR050079">
    <property type="entry name" value="DEAD_box_RNA_helicase"/>
</dbReference>
<dbReference type="CDD" id="cd18787">
    <property type="entry name" value="SF2_C_DEAD"/>
    <property type="match status" value="1"/>
</dbReference>
<dbReference type="InterPro" id="IPR005580">
    <property type="entry name" value="DbpA/CsdA_RNA-bd_dom"/>
</dbReference>
<dbReference type="GO" id="GO:0003724">
    <property type="term" value="F:RNA helicase activity"/>
    <property type="evidence" value="ECO:0007669"/>
    <property type="project" value="InterPro"/>
</dbReference>
<dbReference type="GO" id="GO:0016787">
    <property type="term" value="F:hydrolase activity"/>
    <property type="evidence" value="ECO:0007669"/>
    <property type="project" value="UniProtKB-KW"/>
</dbReference>
<evidence type="ECO:0000313" key="13">
    <source>
        <dbReference type="Proteomes" id="UP001163821"/>
    </source>
</evidence>
<dbReference type="GO" id="GO:0005524">
    <property type="term" value="F:ATP binding"/>
    <property type="evidence" value="ECO:0007669"/>
    <property type="project" value="UniProtKB-KW"/>
</dbReference>
<dbReference type="InterPro" id="IPR044742">
    <property type="entry name" value="DEAD/DEAH_RhlB"/>
</dbReference>
<evidence type="ECO:0000256" key="8">
    <source>
        <dbReference type="SAM" id="MobiDB-lite"/>
    </source>
</evidence>
<keyword evidence="4 7" id="KW-0067">ATP-binding</keyword>
<dbReference type="Gene3D" id="3.30.70.330">
    <property type="match status" value="1"/>
</dbReference>
<dbReference type="Pfam" id="PF00270">
    <property type="entry name" value="DEAD"/>
    <property type="match status" value="1"/>
</dbReference>
<dbReference type="PANTHER" id="PTHR47959:SF13">
    <property type="entry name" value="ATP-DEPENDENT RNA HELICASE RHLE"/>
    <property type="match status" value="1"/>
</dbReference>
<keyword evidence="3 7" id="KW-0347">Helicase</keyword>
<dbReference type="InterPro" id="IPR012677">
    <property type="entry name" value="Nucleotide-bd_a/b_plait_sf"/>
</dbReference>
<dbReference type="Proteomes" id="UP001163821">
    <property type="component" value="Unassembled WGS sequence"/>
</dbReference>
<feature type="domain" description="Helicase ATP-binding" evidence="9">
    <location>
        <begin position="33"/>
        <end position="204"/>
    </location>
</feature>
<sequence>MTFEETGLKPELLSAISEMGFEQPTPIQEKTIPHLLNNNNDLVALAQTGTGKTAAFGLPLLHNIDTKSKAVQALVLCPTRELCLQITRDLEAFSKNIRGFKNIAVYGGTDIGKQIRELRDGGQIVVGTPGRVHDLIRRKVLNVGQIKWLVLDEADEMLTMGFKEEMDAILAETPAVKQTLLFSATMPKEIAEMTRKYLHNPEELSVGKRNSGAENVEHHYYVVHAKDKYATLKRIADNYPNCYAIVFCRTRMETREVAEKFMADGYNADALHGDLSQAQRDQVMSRFRSRNLQMLVATDVAARGLDVNDLSHVINYSLPDDPEVYIHRSGRTGRAGKSGISVSIVHMRETGKLRQIENVSNKRFVRKMVPGGEEICEVQLMHMIDKVVQVEVNDSRIDPYLPAIMEKFAGLSSEDILKRFVSAEFNRFLSYYKNAPDLNVQEKEKRGFEKRGNDRGRVTFSRLFVNAGKKQNLNASRLLGLINDQLKKKNIEIGKIDIQRKFSFFEIDSRYDDELIKAASRASLDGHPLKIDRVTGQEWPAQPREKGRSREGAFAGGRKRSVKR</sequence>